<dbReference type="SUPFAM" id="SSF48371">
    <property type="entry name" value="ARM repeat"/>
    <property type="match status" value="1"/>
</dbReference>
<organism evidence="1 2">
    <name type="scientific">[Ruminococcus] torques</name>
    <dbReference type="NCBI Taxonomy" id="33039"/>
    <lineage>
        <taxon>Bacteria</taxon>
        <taxon>Bacillati</taxon>
        <taxon>Bacillota</taxon>
        <taxon>Clostridia</taxon>
        <taxon>Lachnospirales</taxon>
        <taxon>Lachnospiraceae</taxon>
        <taxon>Mediterraneibacter</taxon>
    </lineage>
</organism>
<accession>A0A174FMY2</accession>
<protein>
    <submittedName>
        <fullName evidence="1">Phage-related protein</fullName>
    </submittedName>
</protein>
<dbReference type="InterPro" id="IPR016024">
    <property type="entry name" value="ARM-type_fold"/>
</dbReference>
<dbReference type="Proteomes" id="UP000095787">
    <property type="component" value="Unassembled WGS sequence"/>
</dbReference>
<gene>
    <name evidence="1" type="ORF">ERS852456_02714</name>
</gene>
<evidence type="ECO:0000313" key="2">
    <source>
        <dbReference type="Proteomes" id="UP000095787"/>
    </source>
</evidence>
<evidence type="ECO:0000313" key="1">
    <source>
        <dbReference type="EMBL" id="CUO49495.1"/>
    </source>
</evidence>
<reference evidence="1 2" key="1">
    <citation type="submission" date="2015-09" db="EMBL/GenBank/DDBJ databases">
        <authorList>
            <consortium name="Pathogen Informatics"/>
        </authorList>
    </citation>
    <scope>NUCLEOTIDE SEQUENCE [LARGE SCALE GENOMIC DNA]</scope>
    <source>
        <strain evidence="1 2">2789STDY5834841</strain>
    </source>
</reference>
<dbReference type="AlphaFoldDB" id="A0A174FMY2"/>
<sequence length="680" mass="71319">METADRKRGEIVGKTELAKAYVQIIPSAKGIGGMLQNEVGGETDAAGKSLGGRIGGAIKVAVIAAGIGKAISASISEGAELEQSIGGIETLFKDSAEKVKQNAANAYKTAGMSANEYMQLTTSFSASLLQSLGNDTAKAADVADMAMTDMSDNMNKMGSNMEDIKNAYQGFAKQNYTMLDNLKLGYGGTKTEMERLLADAEKITGVKYDINNLSDVYSAIHVIQGELGITGTTAKEAETTLSGSLASMKAAFNNLLGNIAIGEDITDELKQVGETVATFLTGNLIPMIGNVLASIPDLLGKDFAAAGLNMIAENSDQILESGVSFVTSLVTGIITALPYLAEAALNLVASFANAILTMDWLLVAQNLITGLKTGLETAAVETLGTDTNIVDTIMTGISEKLPEFLNKGVEMVTKIANGILESLPQLITMAGEAIVSFVSGMQSMLPTIMQKGAELILNLVNGIITNLPQIASAAGSAIIQYVAAIGRNLPSVLQSGIEIIGKLAAGLIQAIPKLIAQIPTIITNIKNEFLSVDWGKIGLNIIKGIANGLANAAGALWDAVKSALGDFKDNILGFFGIHSPSRWGEYVGNMIDQGIANGISGDAKLVTDSANLVKKAAYDPLTTDLSYTTNIGKTGNENGRRGIEERLDALEEVLITIAGKKQEVTMLLDRRELGRALLEV</sequence>
<dbReference type="EMBL" id="CYZO01000064">
    <property type="protein sequence ID" value="CUO49495.1"/>
    <property type="molecule type" value="Genomic_DNA"/>
</dbReference>
<proteinExistence type="predicted"/>
<name>A0A174FMY2_9FIRM</name>